<keyword evidence="7" id="KW-1185">Reference proteome</keyword>
<protein>
    <submittedName>
        <fullName evidence="6">Fimbrial protein</fullName>
    </submittedName>
</protein>
<dbReference type="InterPro" id="IPR000259">
    <property type="entry name" value="Adhesion_dom_fimbrial"/>
</dbReference>
<evidence type="ECO:0000313" key="6">
    <source>
        <dbReference type="EMBL" id="MTD18249.1"/>
    </source>
</evidence>
<dbReference type="InterPro" id="IPR050263">
    <property type="entry name" value="Bact_Fimbrial_Adh_Pro"/>
</dbReference>
<dbReference type="PANTHER" id="PTHR33420:SF14">
    <property type="entry name" value="TYPE 1 FIMBRIN D-MANNOSE SPECIFIC ADHESIN"/>
    <property type="match status" value="1"/>
</dbReference>
<dbReference type="OrthoDB" id="8970968at2"/>
<keyword evidence="4" id="KW-1133">Transmembrane helix</keyword>
<dbReference type="PANTHER" id="PTHR33420">
    <property type="entry name" value="FIMBRIAL SUBUNIT ELFA-RELATED"/>
    <property type="match status" value="1"/>
</dbReference>
<dbReference type="InterPro" id="IPR008966">
    <property type="entry name" value="Adhesion_dom_sf"/>
</dbReference>
<dbReference type="AlphaFoldDB" id="A0A7X2RQD2"/>
<name>A0A7X2RQD2_9PSED</name>
<gene>
    <name evidence="6" type="ORF">GIR22_03710</name>
</gene>
<comment type="similarity">
    <text evidence="2">Belongs to the fimbrial protein family.</text>
</comment>
<dbReference type="GO" id="GO:0043709">
    <property type="term" value="P:cell adhesion involved in single-species biofilm formation"/>
    <property type="evidence" value="ECO:0007669"/>
    <property type="project" value="TreeGrafter"/>
</dbReference>
<keyword evidence="4" id="KW-0812">Transmembrane</keyword>
<keyword evidence="4" id="KW-0472">Membrane</keyword>
<comment type="caution">
    <text evidence="6">The sequence shown here is derived from an EMBL/GenBank/DDBJ whole genome shotgun (WGS) entry which is preliminary data.</text>
</comment>
<evidence type="ECO:0000256" key="4">
    <source>
        <dbReference type="SAM" id="Phobius"/>
    </source>
</evidence>
<dbReference type="GO" id="GO:0009289">
    <property type="term" value="C:pilus"/>
    <property type="evidence" value="ECO:0007669"/>
    <property type="project" value="UniProtKB-SubCell"/>
</dbReference>
<accession>A0A7X2RQD2</accession>
<proteinExistence type="inferred from homology"/>
<evidence type="ECO:0000259" key="5">
    <source>
        <dbReference type="Pfam" id="PF00419"/>
    </source>
</evidence>
<keyword evidence="3" id="KW-0281">Fimbrium</keyword>
<evidence type="ECO:0000313" key="7">
    <source>
        <dbReference type="Proteomes" id="UP000431485"/>
    </source>
</evidence>
<sequence length="372" mass="38819">MRESRLFMTWADEPYRDKQRRPFMVRFSCIGLLLMGLVVSLDTMANRGGVSYCTPESTLNLYIPTINVGPNTPIGQPIGSTSGYAFNSGVAMRCTYNDWPFYKTSSSVLSIVNSSFTGMTFSASGLSLPVYATNVPGVGFAMMARDPNQPLRAINHNGATLLTEKNNKPGSWGLMGTVFLVATGPVSGGTISARNIARLIITNANIGGAGYHAVNFSNTVINPPRKPTCSVSTTALALPLGRVAINLFNGIGSVAGAASNDLIINCAGATGGATSDVLITLTDQTQPNNRSNVLSLTPASTVGGVGLQLSSGGRLVSYGADSSAVGNPNQWLAGNMGNGVLRIPLTARYIQTGVSITPGTANGVATFTMSYR</sequence>
<feature type="domain" description="Fimbrial-type adhesion" evidence="5">
    <location>
        <begin position="215"/>
        <end position="371"/>
    </location>
</feature>
<dbReference type="Proteomes" id="UP000431485">
    <property type="component" value="Unassembled WGS sequence"/>
</dbReference>
<dbReference type="Pfam" id="PF00419">
    <property type="entry name" value="Fimbrial"/>
    <property type="match status" value="1"/>
</dbReference>
<comment type="subcellular location">
    <subcellularLocation>
        <location evidence="1">Fimbrium</location>
    </subcellularLocation>
</comment>
<evidence type="ECO:0000256" key="3">
    <source>
        <dbReference type="ARBA" id="ARBA00023263"/>
    </source>
</evidence>
<dbReference type="InterPro" id="IPR036937">
    <property type="entry name" value="Adhesion_dom_fimbrial_sf"/>
</dbReference>
<evidence type="ECO:0000256" key="2">
    <source>
        <dbReference type="ARBA" id="ARBA00006671"/>
    </source>
</evidence>
<feature type="transmembrane region" description="Helical" evidence="4">
    <location>
        <begin position="23"/>
        <end position="41"/>
    </location>
</feature>
<organism evidence="6 7">
    <name type="scientific">Pseudomonas karstica</name>
    <dbReference type="NCBI Taxonomy" id="1055468"/>
    <lineage>
        <taxon>Bacteria</taxon>
        <taxon>Pseudomonadati</taxon>
        <taxon>Pseudomonadota</taxon>
        <taxon>Gammaproteobacteria</taxon>
        <taxon>Pseudomonadales</taxon>
        <taxon>Pseudomonadaceae</taxon>
        <taxon>Pseudomonas</taxon>
    </lineage>
</organism>
<dbReference type="Gene3D" id="2.60.40.3310">
    <property type="match status" value="1"/>
</dbReference>
<reference evidence="6 7" key="1">
    <citation type="submission" date="2019-11" db="EMBL/GenBank/DDBJ databases">
        <title>Pseudmonas karstica sp. nov. and Pseudomonas spelaei sp. nov. from caves.</title>
        <authorList>
            <person name="Zeman M."/>
        </authorList>
    </citation>
    <scope>NUCLEOTIDE SEQUENCE [LARGE SCALE GENOMIC DNA]</scope>
    <source>
        <strain evidence="6 7">CCM 7891</strain>
    </source>
</reference>
<dbReference type="EMBL" id="WLYI01000003">
    <property type="protein sequence ID" value="MTD18249.1"/>
    <property type="molecule type" value="Genomic_DNA"/>
</dbReference>
<evidence type="ECO:0000256" key="1">
    <source>
        <dbReference type="ARBA" id="ARBA00004561"/>
    </source>
</evidence>
<dbReference type="Gene3D" id="2.60.40.1090">
    <property type="entry name" value="Fimbrial-type adhesion domain"/>
    <property type="match status" value="1"/>
</dbReference>
<dbReference type="SUPFAM" id="SSF49401">
    <property type="entry name" value="Bacterial adhesins"/>
    <property type="match status" value="1"/>
</dbReference>